<dbReference type="PANTHER" id="PTHR42770">
    <property type="entry name" value="AMINO ACID TRANSPORTER-RELATED"/>
    <property type="match status" value="1"/>
</dbReference>
<feature type="transmembrane region" description="Helical" evidence="6">
    <location>
        <begin position="118"/>
        <end position="136"/>
    </location>
</feature>
<dbReference type="Pfam" id="PF13520">
    <property type="entry name" value="AA_permease_2"/>
    <property type="match status" value="1"/>
</dbReference>
<evidence type="ECO:0000256" key="5">
    <source>
        <dbReference type="ARBA" id="ARBA00023136"/>
    </source>
</evidence>
<dbReference type="Gene3D" id="1.20.1740.10">
    <property type="entry name" value="Amino acid/polyamine transporter I"/>
    <property type="match status" value="1"/>
</dbReference>
<feature type="transmembrane region" description="Helical" evidence="6">
    <location>
        <begin position="308"/>
        <end position="332"/>
    </location>
</feature>
<feature type="transmembrane region" description="Helical" evidence="6">
    <location>
        <begin position="9"/>
        <end position="32"/>
    </location>
</feature>
<dbReference type="AlphaFoldDB" id="A0A401FXE5"/>
<keyword evidence="8" id="KW-1185">Reference proteome</keyword>
<reference evidence="8" key="2">
    <citation type="submission" date="2019-01" db="EMBL/GenBank/DDBJ databases">
        <title>Genome sequence of Desulfonema ishimotonii strain Tokyo 01.</title>
        <authorList>
            <person name="Fukui M."/>
        </authorList>
    </citation>
    <scope>NUCLEOTIDE SEQUENCE [LARGE SCALE GENOMIC DNA]</scope>
    <source>
        <strain evidence="8">Tokyo 01</strain>
    </source>
</reference>
<comment type="caution">
    <text evidence="7">The sequence shown here is derived from an EMBL/GenBank/DDBJ whole genome shotgun (WGS) entry which is preliminary data.</text>
</comment>
<comment type="subcellular location">
    <subcellularLocation>
        <location evidence="1">Cell membrane</location>
        <topology evidence="1">Multi-pass membrane protein</topology>
    </subcellularLocation>
</comment>
<evidence type="ECO:0000256" key="1">
    <source>
        <dbReference type="ARBA" id="ARBA00004651"/>
    </source>
</evidence>
<feature type="transmembrane region" description="Helical" evidence="6">
    <location>
        <begin position="187"/>
        <end position="205"/>
    </location>
</feature>
<dbReference type="RefSeq" id="WP_124328904.1">
    <property type="nucleotide sequence ID" value="NZ_BEXT01000001.1"/>
</dbReference>
<accession>A0A401FXE5</accession>
<organism evidence="7 8">
    <name type="scientific">Desulfonema ishimotonii</name>
    <dbReference type="NCBI Taxonomy" id="45657"/>
    <lineage>
        <taxon>Bacteria</taxon>
        <taxon>Pseudomonadati</taxon>
        <taxon>Thermodesulfobacteriota</taxon>
        <taxon>Desulfobacteria</taxon>
        <taxon>Desulfobacterales</taxon>
        <taxon>Desulfococcaceae</taxon>
        <taxon>Desulfonema</taxon>
    </lineage>
</organism>
<feature type="transmembrane region" description="Helical" evidence="6">
    <location>
        <begin position="145"/>
        <end position="167"/>
    </location>
</feature>
<keyword evidence="3 6" id="KW-0812">Transmembrane</keyword>
<dbReference type="EMBL" id="BEXT01000001">
    <property type="protein sequence ID" value="GBC61640.1"/>
    <property type="molecule type" value="Genomic_DNA"/>
</dbReference>
<dbReference type="PANTHER" id="PTHR42770:SF13">
    <property type="entry name" value="L-METHIONINE_BRANCHED-CHAIN AMINO ACID EXPORTER YJEH"/>
    <property type="match status" value="1"/>
</dbReference>
<evidence type="ECO:0000313" key="8">
    <source>
        <dbReference type="Proteomes" id="UP000288096"/>
    </source>
</evidence>
<keyword evidence="2" id="KW-1003">Cell membrane</keyword>
<evidence type="ECO:0000256" key="6">
    <source>
        <dbReference type="SAM" id="Phobius"/>
    </source>
</evidence>
<sequence length="417" mass="43705">MNQRQLGPVLLSGLMIGPVLGSGIILLPPVAYRQIGQFAMAAWLIMMGLGAVFAAIFAKLSLVFPGSEGVSVAVRKAFGPSVGQVASNYIISAVCVGPVAVLMTASDMIARTFLLPPQWLPLISGGLLFLCLVMLLREITAVGKIAFVASSAVAVILLVGSGVTIAIDHAPAMTGGAFEPVRFGHTLLLLFWAIVGWEILGNYSAEVRTPRKTIPRAAILSVAVISGIYLLVACAIERTGLPGGDVTVADIITPLLGRYSTVILAGITTALCTCTYLMIAGGIARLIHSLASDGRLPSGLAYRNRNSAPGAAIFLLAGMHLVVLLLLSLGMIRLEQVIAFANVFFLSNALLCIAAAMRLLDSALLRVGGGMLCAGFMILLLFSDPWIIGLMIGETLVTLRRGGRKPLHGVGRSLHSQ</sequence>
<evidence type="ECO:0000256" key="2">
    <source>
        <dbReference type="ARBA" id="ARBA00022475"/>
    </source>
</evidence>
<keyword evidence="4 6" id="KW-1133">Transmembrane helix</keyword>
<dbReference type="OrthoDB" id="178667at2"/>
<feature type="transmembrane region" description="Helical" evidence="6">
    <location>
        <begin position="38"/>
        <end position="64"/>
    </location>
</feature>
<protein>
    <submittedName>
        <fullName evidence="7">Amino acid permease</fullName>
    </submittedName>
</protein>
<dbReference type="GO" id="GO:0022857">
    <property type="term" value="F:transmembrane transporter activity"/>
    <property type="evidence" value="ECO:0007669"/>
    <property type="project" value="InterPro"/>
</dbReference>
<evidence type="ECO:0000256" key="3">
    <source>
        <dbReference type="ARBA" id="ARBA00022692"/>
    </source>
</evidence>
<feature type="transmembrane region" description="Helical" evidence="6">
    <location>
        <begin position="85"/>
        <end position="106"/>
    </location>
</feature>
<dbReference type="InterPro" id="IPR050367">
    <property type="entry name" value="APC_superfamily"/>
</dbReference>
<evidence type="ECO:0000313" key="7">
    <source>
        <dbReference type="EMBL" id="GBC61640.1"/>
    </source>
</evidence>
<evidence type="ECO:0000256" key="4">
    <source>
        <dbReference type="ARBA" id="ARBA00022989"/>
    </source>
</evidence>
<dbReference type="Proteomes" id="UP000288096">
    <property type="component" value="Unassembled WGS sequence"/>
</dbReference>
<dbReference type="PIRSF" id="PIRSF006060">
    <property type="entry name" value="AA_transporter"/>
    <property type="match status" value="1"/>
</dbReference>
<reference evidence="8" key="1">
    <citation type="submission" date="2017-11" db="EMBL/GenBank/DDBJ databases">
        <authorList>
            <person name="Watanabe M."/>
            <person name="Kojima H."/>
        </authorList>
    </citation>
    <scope>NUCLEOTIDE SEQUENCE [LARGE SCALE GENOMIC DNA]</scope>
    <source>
        <strain evidence="8">Tokyo 01</strain>
    </source>
</reference>
<feature type="transmembrane region" description="Helical" evidence="6">
    <location>
        <begin position="217"/>
        <end position="241"/>
    </location>
</feature>
<dbReference type="GO" id="GO:0005886">
    <property type="term" value="C:plasma membrane"/>
    <property type="evidence" value="ECO:0007669"/>
    <property type="project" value="UniProtKB-SubCell"/>
</dbReference>
<keyword evidence="5 6" id="KW-0472">Membrane</keyword>
<feature type="transmembrane region" description="Helical" evidence="6">
    <location>
        <begin position="261"/>
        <end position="287"/>
    </location>
</feature>
<name>A0A401FXE5_9BACT</name>
<dbReference type="InterPro" id="IPR002293">
    <property type="entry name" value="AA/rel_permease1"/>
</dbReference>
<gene>
    <name evidence="7" type="ORF">DENIS_2602</name>
</gene>
<feature type="transmembrane region" description="Helical" evidence="6">
    <location>
        <begin position="372"/>
        <end position="392"/>
    </location>
</feature>
<proteinExistence type="predicted"/>
<feature type="transmembrane region" description="Helical" evidence="6">
    <location>
        <begin position="338"/>
        <end position="360"/>
    </location>
</feature>